<dbReference type="Proteomes" id="UP001432027">
    <property type="component" value="Unassembled WGS sequence"/>
</dbReference>
<evidence type="ECO:0000313" key="6">
    <source>
        <dbReference type="EMBL" id="GMS91951.1"/>
    </source>
</evidence>
<keyword evidence="7" id="KW-1185">Reference proteome</keyword>
<dbReference type="PANTHER" id="PTHR11245">
    <property type="entry name" value="STANNIOCALCIN"/>
    <property type="match status" value="1"/>
</dbReference>
<protein>
    <recommendedName>
        <fullName evidence="8">HTH psq-type domain-containing protein</fullName>
    </recommendedName>
</protein>
<accession>A0AAV5T8S0</accession>
<dbReference type="PANTHER" id="PTHR11245:SF6">
    <property type="entry name" value="DUF19 DOMAIN-CONTAINING PROTEIN"/>
    <property type="match status" value="1"/>
</dbReference>
<dbReference type="InterPro" id="IPR004978">
    <property type="entry name" value="Stanniocalcin"/>
</dbReference>
<evidence type="ECO:0000313" key="7">
    <source>
        <dbReference type="Proteomes" id="UP001432027"/>
    </source>
</evidence>
<comment type="subunit">
    <text evidence="2">Homodimer; disulfide-linked.</text>
</comment>
<name>A0AAV5T8S0_9BILA</name>
<reference evidence="6" key="1">
    <citation type="submission" date="2023-10" db="EMBL/GenBank/DDBJ databases">
        <title>Genome assembly of Pristionchus species.</title>
        <authorList>
            <person name="Yoshida K."/>
            <person name="Sommer R.J."/>
        </authorList>
    </citation>
    <scope>NUCLEOTIDE SEQUENCE</scope>
    <source>
        <strain evidence="6">RS0144</strain>
    </source>
</reference>
<dbReference type="GO" id="GO:0005615">
    <property type="term" value="C:extracellular space"/>
    <property type="evidence" value="ECO:0007669"/>
    <property type="project" value="TreeGrafter"/>
</dbReference>
<organism evidence="6 7">
    <name type="scientific">Pristionchus entomophagus</name>
    <dbReference type="NCBI Taxonomy" id="358040"/>
    <lineage>
        <taxon>Eukaryota</taxon>
        <taxon>Metazoa</taxon>
        <taxon>Ecdysozoa</taxon>
        <taxon>Nematoda</taxon>
        <taxon>Chromadorea</taxon>
        <taxon>Rhabditida</taxon>
        <taxon>Rhabditina</taxon>
        <taxon>Diplogasteromorpha</taxon>
        <taxon>Diplogasteroidea</taxon>
        <taxon>Neodiplogasteridae</taxon>
        <taxon>Pristionchus</taxon>
    </lineage>
</organism>
<dbReference type="GO" id="GO:0006874">
    <property type="term" value="P:intracellular calcium ion homeostasis"/>
    <property type="evidence" value="ECO:0007669"/>
    <property type="project" value="TreeGrafter"/>
</dbReference>
<proteinExistence type="inferred from homology"/>
<dbReference type="GO" id="GO:0005179">
    <property type="term" value="F:hormone activity"/>
    <property type="evidence" value="ECO:0007669"/>
    <property type="project" value="UniProtKB-KW"/>
</dbReference>
<evidence type="ECO:0000256" key="4">
    <source>
        <dbReference type="ARBA" id="ARBA00023157"/>
    </source>
</evidence>
<evidence type="ECO:0000256" key="5">
    <source>
        <dbReference type="SAM" id="MobiDB-lite"/>
    </source>
</evidence>
<feature type="non-terminal residue" evidence="6">
    <location>
        <position position="1"/>
    </location>
</feature>
<dbReference type="AlphaFoldDB" id="A0AAV5T8S0"/>
<evidence type="ECO:0000256" key="2">
    <source>
        <dbReference type="ARBA" id="ARBA00011748"/>
    </source>
</evidence>
<feature type="region of interest" description="Disordered" evidence="5">
    <location>
        <begin position="103"/>
        <end position="127"/>
    </location>
</feature>
<gene>
    <name evidence="6" type="ORF">PENTCL1PPCAC_14126</name>
</gene>
<evidence type="ECO:0000256" key="1">
    <source>
        <dbReference type="ARBA" id="ARBA00008693"/>
    </source>
</evidence>
<dbReference type="EMBL" id="BTSX01000004">
    <property type="protein sequence ID" value="GMS91951.1"/>
    <property type="molecule type" value="Genomic_DNA"/>
</dbReference>
<feature type="non-terminal residue" evidence="6">
    <location>
        <position position="224"/>
    </location>
</feature>
<feature type="region of interest" description="Disordered" evidence="5">
    <location>
        <begin position="1"/>
        <end position="27"/>
    </location>
</feature>
<comment type="similarity">
    <text evidence="1">Belongs to the stanniocalcin family.</text>
</comment>
<evidence type="ECO:0000256" key="3">
    <source>
        <dbReference type="ARBA" id="ARBA00022702"/>
    </source>
</evidence>
<keyword evidence="4" id="KW-1015">Disulfide bond</keyword>
<keyword evidence="3" id="KW-0372">Hormone</keyword>
<sequence length="224" mass="25749">IYQDSPTVSSRSSSNPIEFQPGDHLDPLDTKRIQTIRDGINTIANPTSFSEERRKQLKDAVYAVCVGELTFTAASIKFEIHYATVREYVTRVRVHLGSILPPQDKEKEKEKEEKKKEKEKEKERGQTIRDAVNSVVKPRQRNKMPLRKALYAVCNGEMTVNEASKKYNAHLPILHYCMKKALGILEHSLPEEVKKDERRTIGYVKNTQEEETVTIDESELSLTY</sequence>
<evidence type="ECO:0008006" key="8">
    <source>
        <dbReference type="Google" id="ProtNLM"/>
    </source>
</evidence>
<comment type="caution">
    <text evidence="6">The sequence shown here is derived from an EMBL/GenBank/DDBJ whole genome shotgun (WGS) entry which is preliminary data.</text>
</comment>